<reference evidence="1 2" key="1">
    <citation type="submission" date="2020-04" db="EMBL/GenBank/DDBJ databases">
        <title>Molecular characterization of pseudomonads from Agaricus bisporus reveal novel blotch 2 pathogens in Western Europe.</title>
        <authorList>
            <person name="Taparia T."/>
            <person name="Krijger M."/>
            <person name="Haynes E."/>
            <person name="Elpinstone J.G."/>
            <person name="Noble R."/>
            <person name="Van Der Wolf J."/>
        </authorList>
    </citation>
    <scope>NUCLEOTIDE SEQUENCE [LARGE SCALE GENOMIC DNA]</scope>
    <source>
        <strain evidence="1 2">P7774</strain>
    </source>
</reference>
<gene>
    <name evidence="1" type="ORF">HX871_21270</name>
</gene>
<evidence type="ECO:0000313" key="2">
    <source>
        <dbReference type="Proteomes" id="UP000572863"/>
    </source>
</evidence>
<evidence type="ECO:0000313" key="1">
    <source>
        <dbReference type="EMBL" id="NWD96964.1"/>
    </source>
</evidence>
<dbReference type="Proteomes" id="UP000572863">
    <property type="component" value="Unassembled WGS sequence"/>
</dbReference>
<sequence>MKPIKAKLTDAILYVSGRFPFLVSRRLRYFGRSYNAPESSSMIELRRREQSIKKAGLFSGKIIFKGVSLVAAVDGNDLKRIHNWMRGQNNSAGNYSESHGRVVNSTDLTSGGSNNLGFITFGEPGHFSVGNIALVANLPKGCYVTTLRLQKGVTYLSLYFSLHEAASEKIFDVDVSMVQGYKCFGSLNPFSPRFSVVEHHDRQSVIDEFIFQNTRDIVAEVNQALSAVLQVWGVKKKVADFSSVADFCRDGAEPYFVDDHSTGADSEGRSAVFERWRGKFFCTTISEDTSEQFLEGYVAEQVGVDGVFIKNEEFSTVDVDDRYLYTMHSATEYYTYFMCVSEADKQFKRCMSVASPIFLSFNNNARRNLKILINASLGLNLVQERVAALQEGISWSESRYHRFTHSRLAWLKSKVEGLKSDVEKRKDLNNSELQLSNLLWTKRYSVLVGFLVLVQIALSLVAVDWTESGKEKNPIYLNLFKDSDKTG</sequence>
<organism evidence="1 2">
    <name type="scientific">Pseudomonas reactans</name>
    <dbReference type="NCBI Taxonomy" id="117680"/>
    <lineage>
        <taxon>Bacteria</taxon>
        <taxon>Pseudomonadati</taxon>
        <taxon>Pseudomonadota</taxon>
        <taxon>Gammaproteobacteria</taxon>
        <taxon>Pseudomonadales</taxon>
        <taxon>Pseudomonadaceae</taxon>
        <taxon>Pseudomonas</taxon>
    </lineage>
</organism>
<proteinExistence type="predicted"/>
<dbReference type="RefSeq" id="WP_177060944.1">
    <property type="nucleotide sequence ID" value="NZ_JACARY010000046.1"/>
</dbReference>
<dbReference type="EMBL" id="JACARY010000046">
    <property type="protein sequence ID" value="NWD96964.1"/>
    <property type="molecule type" value="Genomic_DNA"/>
</dbReference>
<name>A0ABX2R1K3_9PSED</name>
<keyword evidence="2" id="KW-1185">Reference proteome</keyword>
<protein>
    <submittedName>
        <fullName evidence="1">Uncharacterized protein</fullName>
    </submittedName>
</protein>
<accession>A0ABX2R1K3</accession>
<comment type="caution">
    <text evidence="1">The sequence shown here is derived from an EMBL/GenBank/DDBJ whole genome shotgun (WGS) entry which is preliminary data.</text>
</comment>